<name>A0A940NNK9_9BACI</name>
<evidence type="ECO:0000313" key="3">
    <source>
        <dbReference type="EMBL" id="MBP0724718.1"/>
    </source>
</evidence>
<protein>
    <submittedName>
        <fullName evidence="3">DUF3967 domain-containing protein</fullName>
    </submittedName>
</protein>
<reference evidence="3" key="1">
    <citation type="submission" date="2021-04" db="EMBL/GenBank/DDBJ databases">
        <title>Genome seq and assembly of Bacillus sp.</title>
        <authorList>
            <person name="Chhetri G."/>
        </authorList>
    </citation>
    <scope>NUCLEOTIDE SEQUENCE</scope>
    <source>
        <strain evidence="3">RG28</strain>
    </source>
</reference>
<gene>
    <name evidence="3" type="ORF">J5Y03_05885</name>
</gene>
<feature type="coiled-coil region" evidence="1">
    <location>
        <begin position="216"/>
        <end position="285"/>
    </location>
</feature>
<evidence type="ECO:0000259" key="2">
    <source>
        <dbReference type="Pfam" id="PF13152"/>
    </source>
</evidence>
<comment type="caution">
    <text evidence="3">The sequence shown here is derived from an EMBL/GenBank/DDBJ whole genome shotgun (WGS) entry which is preliminary data.</text>
</comment>
<evidence type="ECO:0000256" key="1">
    <source>
        <dbReference type="SAM" id="Coils"/>
    </source>
</evidence>
<dbReference type="EMBL" id="JAGIYQ010000003">
    <property type="protein sequence ID" value="MBP0724718.1"/>
    <property type="molecule type" value="Genomic_DNA"/>
</dbReference>
<sequence>MKSKYTMSDVSNRLKVSKSDVRRISQELEKQGYSILKNGNTRKFNELEIHSIELIYKEYKLSNNLYNAVKMYLSTINSSPTINETGQNNIDSFTSQYLENNHNNYQHNESTQIEKKDDIIEVAFNPDSNQSKETTQRQFDQIAQSNDIDSIELINNKSSDSKIIVLNEHHSSASSMNDNDQELFQEFMTKITGLTEQNEQILIQNNTLIQQNIEKDQKLEKILHSVEEKSEELQQLVTVIEEKDEKLEELFEELEEREITRDAQVMRMIRELQETKKMIAATEKKSWKQSIKSLFVKQKNNPEKQNRFV</sequence>
<accession>A0A940NNK9</accession>
<feature type="domain" description="DUF3967" evidence="2">
    <location>
        <begin position="260"/>
        <end position="289"/>
    </location>
</feature>
<proteinExistence type="predicted"/>
<keyword evidence="1" id="KW-0175">Coiled coil</keyword>
<evidence type="ECO:0000313" key="4">
    <source>
        <dbReference type="Proteomes" id="UP000682134"/>
    </source>
</evidence>
<organism evidence="3 4">
    <name type="scientific">Gottfriedia endophytica</name>
    <dbReference type="NCBI Taxonomy" id="2820819"/>
    <lineage>
        <taxon>Bacteria</taxon>
        <taxon>Bacillati</taxon>
        <taxon>Bacillota</taxon>
        <taxon>Bacilli</taxon>
        <taxon>Bacillales</taxon>
        <taxon>Bacillaceae</taxon>
        <taxon>Gottfriedia</taxon>
    </lineage>
</organism>
<keyword evidence="4" id="KW-1185">Reference proteome</keyword>
<dbReference type="AlphaFoldDB" id="A0A940NNK9"/>
<dbReference type="InterPro" id="IPR025052">
    <property type="entry name" value="DUF3967"/>
</dbReference>
<dbReference type="Pfam" id="PF13152">
    <property type="entry name" value="DUF3967"/>
    <property type="match status" value="1"/>
</dbReference>
<dbReference type="Proteomes" id="UP000682134">
    <property type="component" value="Unassembled WGS sequence"/>
</dbReference>
<dbReference type="RefSeq" id="WP_209403525.1">
    <property type="nucleotide sequence ID" value="NZ_JAGIYQ010000003.1"/>
</dbReference>